<name>A0A502CTP1_9MICO</name>
<protein>
    <recommendedName>
        <fullName evidence="3">Glycosyltransferase</fullName>
    </recommendedName>
</protein>
<reference evidence="1 2" key="1">
    <citation type="journal article" date="2019" name="Environ. Microbiol.">
        <title>Species interactions and distinct microbial communities in high Arctic permafrost affected cryosols are associated with the CH4 and CO2 gas fluxes.</title>
        <authorList>
            <person name="Altshuler I."/>
            <person name="Hamel J."/>
            <person name="Turney S."/>
            <person name="Magnuson E."/>
            <person name="Levesque R."/>
            <person name="Greer C."/>
            <person name="Whyte L.G."/>
        </authorList>
    </citation>
    <scope>NUCLEOTIDE SEQUENCE [LARGE SCALE GENOMIC DNA]</scope>
    <source>
        <strain evidence="1 2">S9.3A</strain>
    </source>
</reference>
<dbReference type="EMBL" id="RCZM01000004">
    <property type="protein sequence ID" value="TPG16054.1"/>
    <property type="molecule type" value="Genomic_DNA"/>
</dbReference>
<evidence type="ECO:0000313" key="2">
    <source>
        <dbReference type="Proteomes" id="UP000317722"/>
    </source>
</evidence>
<dbReference type="AlphaFoldDB" id="A0A502CTP1"/>
<dbReference type="PANTHER" id="PTHR43179:SF7">
    <property type="entry name" value="RHAMNOSYLTRANSFERASE WBBL"/>
    <property type="match status" value="1"/>
</dbReference>
<dbReference type="PANTHER" id="PTHR43179">
    <property type="entry name" value="RHAMNOSYLTRANSFERASE WBBL"/>
    <property type="match status" value="1"/>
</dbReference>
<comment type="caution">
    <text evidence="1">The sequence shown here is derived from an EMBL/GenBank/DDBJ whole genome shotgun (WGS) entry which is preliminary data.</text>
</comment>
<evidence type="ECO:0000313" key="1">
    <source>
        <dbReference type="EMBL" id="TPG16054.1"/>
    </source>
</evidence>
<evidence type="ECO:0008006" key="3">
    <source>
        <dbReference type="Google" id="ProtNLM"/>
    </source>
</evidence>
<keyword evidence="2" id="KW-1185">Reference proteome</keyword>
<dbReference type="InterPro" id="IPR029044">
    <property type="entry name" value="Nucleotide-diphossugar_trans"/>
</dbReference>
<proteinExistence type="predicted"/>
<accession>A0A502CTP1</accession>
<dbReference type="Gene3D" id="3.90.550.10">
    <property type="entry name" value="Spore Coat Polysaccharide Biosynthesis Protein SpsA, Chain A"/>
    <property type="match status" value="1"/>
</dbReference>
<gene>
    <name evidence="1" type="ORF">EAH86_12510</name>
</gene>
<dbReference type="RefSeq" id="WP_140741189.1">
    <property type="nucleotide sequence ID" value="NZ_RCZM01000004.1"/>
</dbReference>
<sequence>MRTAGRALAVIPSLSGTVAGLEQLTADLRVAGFEPLVVVTGSTLDRALTGTDIPHVSPRANPGFGAAVSVGAAHLDWEWLAIVNDDVEFDAQHLHEHLAPVLAGSGQARVLHYLDPVSPKRIPTVRATLGEVSLLGPVLARLSRRSRRAGGEPDPRHQFRPFSFALVSRGLWDELAGFDDRMPYTFEDADFGHRAALAGASIVFSEGTSVRHDRSSTSGRYLAEVLPVAAWSASGYLQTLGMAPRRARRLCAAALVLRLVIIPFSGSPNRRHLIGSWRGARSLWLGRQPALPAYDSI</sequence>
<organism evidence="1 2">
    <name type="scientific">Pedococcus bigeumensis</name>
    <dbReference type="NCBI Taxonomy" id="433644"/>
    <lineage>
        <taxon>Bacteria</taxon>
        <taxon>Bacillati</taxon>
        <taxon>Actinomycetota</taxon>
        <taxon>Actinomycetes</taxon>
        <taxon>Micrococcales</taxon>
        <taxon>Intrasporangiaceae</taxon>
        <taxon>Pedococcus</taxon>
    </lineage>
</organism>
<dbReference type="OrthoDB" id="4120491at2"/>
<dbReference type="SUPFAM" id="SSF53448">
    <property type="entry name" value="Nucleotide-diphospho-sugar transferases"/>
    <property type="match status" value="1"/>
</dbReference>
<dbReference type="Proteomes" id="UP000317722">
    <property type="component" value="Unassembled WGS sequence"/>
</dbReference>